<feature type="region of interest" description="Disordered" evidence="3">
    <location>
        <begin position="181"/>
        <end position="221"/>
    </location>
</feature>
<feature type="compositionally biased region" description="Polar residues" evidence="3">
    <location>
        <begin position="209"/>
        <end position="221"/>
    </location>
</feature>
<evidence type="ECO:0000259" key="4">
    <source>
        <dbReference type="PROSITE" id="PS51186"/>
    </source>
</evidence>
<evidence type="ECO:0000313" key="5">
    <source>
        <dbReference type="EMBL" id="GET40212.1"/>
    </source>
</evidence>
<dbReference type="PROSITE" id="PS51186">
    <property type="entry name" value="GNAT"/>
    <property type="match status" value="1"/>
</dbReference>
<dbReference type="InterPro" id="IPR050680">
    <property type="entry name" value="YpeA/RimI_acetyltransf"/>
</dbReference>
<dbReference type="SUPFAM" id="SSF55729">
    <property type="entry name" value="Acyl-CoA N-acyltransferases (Nat)"/>
    <property type="match status" value="1"/>
</dbReference>
<keyword evidence="1" id="KW-0808">Transferase</keyword>
<dbReference type="CDD" id="cd04301">
    <property type="entry name" value="NAT_SF"/>
    <property type="match status" value="1"/>
</dbReference>
<feature type="domain" description="N-acetyltransferase" evidence="4">
    <location>
        <begin position="16"/>
        <end position="171"/>
    </location>
</feature>
<evidence type="ECO:0000256" key="3">
    <source>
        <dbReference type="SAM" id="MobiDB-lite"/>
    </source>
</evidence>
<dbReference type="GO" id="GO:0016747">
    <property type="term" value="F:acyltransferase activity, transferring groups other than amino-acyl groups"/>
    <property type="evidence" value="ECO:0007669"/>
    <property type="project" value="InterPro"/>
</dbReference>
<evidence type="ECO:0000313" key="6">
    <source>
        <dbReference type="Proteomes" id="UP001050975"/>
    </source>
</evidence>
<dbReference type="RefSeq" id="WP_226586047.1">
    <property type="nucleotide sequence ID" value="NZ_BLAY01000085.1"/>
</dbReference>
<reference evidence="5" key="1">
    <citation type="submission" date="2019-10" db="EMBL/GenBank/DDBJ databases">
        <title>Draft genome sequece of Microseira wollei NIES-4236.</title>
        <authorList>
            <person name="Yamaguchi H."/>
            <person name="Suzuki S."/>
            <person name="Kawachi M."/>
        </authorList>
    </citation>
    <scope>NUCLEOTIDE SEQUENCE</scope>
    <source>
        <strain evidence="5">NIES-4236</strain>
    </source>
</reference>
<organism evidence="5 6">
    <name type="scientific">Microseira wollei NIES-4236</name>
    <dbReference type="NCBI Taxonomy" id="2530354"/>
    <lineage>
        <taxon>Bacteria</taxon>
        <taxon>Bacillati</taxon>
        <taxon>Cyanobacteriota</taxon>
        <taxon>Cyanophyceae</taxon>
        <taxon>Oscillatoriophycideae</taxon>
        <taxon>Aerosakkonematales</taxon>
        <taxon>Aerosakkonemataceae</taxon>
        <taxon>Microseira</taxon>
    </lineage>
</organism>
<gene>
    <name evidence="5" type="ORF">MiSe_50200</name>
</gene>
<dbReference type="InterPro" id="IPR016181">
    <property type="entry name" value="Acyl_CoA_acyltransferase"/>
</dbReference>
<protein>
    <submittedName>
        <fullName evidence="5">GCN5-related N-acetyltransferase</fullName>
    </submittedName>
</protein>
<keyword evidence="2" id="KW-0012">Acyltransferase</keyword>
<proteinExistence type="predicted"/>
<dbReference type="AlphaFoldDB" id="A0AAV3XL20"/>
<dbReference type="PANTHER" id="PTHR43420">
    <property type="entry name" value="ACETYLTRANSFERASE"/>
    <property type="match status" value="1"/>
</dbReference>
<comment type="caution">
    <text evidence="5">The sequence shown here is derived from an EMBL/GenBank/DDBJ whole genome shotgun (WGS) entry which is preliminary data.</text>
</comment>
<name>A0AAV3XL20_9CYAN</name>
<dbReference type="EMBL" id="BLAY01000085">
    <property type="protein sequence ID" value="GET40212.1"/>
    <property type="molecule type" value="Genomic_DNA"/>
</dbReference>
<dbReference type="InterPro" id="IPR000182">
    <property type="entry name" value="GNAT_dom"/>
</dbReference>
<evidence type="ECO:0000256" key="2">
    <source>
        <dbReference type="ARBA" id="ARBA00023315"/>
    </source>
</evidence>
<keyword evidence="6" id="KW-1185">Reference proteome</keyword>
<dbReference type="Gene3D" id="3.40.630.30">
    <property type="match status" value="1"/>
</dbReference>
<accession>A0AAV3XL20</accession>
<sequence>MTNDTNDGDVPTNVYIDVREMDIDDLAHVYHLGEDVFTSDLYPYIYRTWDEWEVIGLYNTDPEYCLVAEIDNQLAGFILGTVITKGNWTYGYIMWLGVNPNFQRRGVGDKLVDKLVERMIEDGVRFMMADTDPANTPAVKFFTRKGFGNTRQHIFLSMNLSKHEYYGRLIAYEREKVERAAYKRSRRRPSANKPQEIVSEAATKVIGTDTASENSNIPPIS</sequence>
<dbReference type="Pfam" id="PF00583">
    <property type="entry name" value="Acetyltransf_1"/>
    <property type="match status" value="1"/>
</dbReference>
<dbReference type="Proteomes" id="UP001050975">
    <property type="component" value="Unassembled WGS sequence"/>
</dbReference>
<evidence type="ECO:0000256" key="1">
    <source>
        <dbReference type="ARBA" id="ARBA00022679"/>
    </source>
</evidence>